<proteinExistence type="predicted"/>
<dbReference type="NCBIfam" id="NF008528">
    <property type="entry name" value="PRK11463.1-2"/>
    <property type="match status" value="1"/>
</dbReference>
<dbReference type="Proteomes" id="UP000271678">
    <property type="component" value="Unassembled WGS sequence"/>
</dbReference>
<accession>A0A3M9MH63</accession>
<dbReference type="RefSeq" id="WP_123270189.1">
    <property type="nucleotide sequence ID" value="NZ_RJJQ01000002.1"/>
</dbReference>
<dbReference type="GO" id="GO:0016020">
    <property type="term" value="C:membrane"/>
    <property type="evidence" value="ECO:0007669"/>
    <property type="project" value="InterPro"/>
</dbReference>
<keyword evidence="1" id="KW-0472">Membrane</keyword>
<gene>
    <name evidence="2" type="ORF">EFY87_04250</name>
</gene>
<dbReference type="Pfam" id="PF04186">
    <property type="entry name" value="FxsA"/>
    <property type="match status" value="1"/>
</dbReference>
<dbReference type="PANTHER" id="PTHR35335:SF1">
    <property type="entry name" value="UPF0716 PROTEIN FXSA"/>
    <property type="match status" value="1"/>
</dbReference>
<evidence type="ECO:0000313" key="2">
    <source>
        <dbReference type="EMBL" id="RNI24900.1"/>
    </source>
</evidence>
<feature type="transmembrane region" description="Helical" evidence="1">
    <location>
        <begin position="39"/>
        <end position="60"/>
    </location>
</feature>
<dbReference type="InterPro" id="IPR007313">
    <property type="entry name" value="FxsA"/>
</dbReference>
<evidence type="ECO:0000313" key="3">
    <source>
        <dbReference type="Proteomes" id="UP000271678"/>
    </source>
</evidence>
<comment type="caution">
    <text evidence="2">The sequence shown here is derived from an EMBL/GenBank/DDBJ whole genome shotgun (WGS) entry which is preliminary data.</text>
</comment>
<feature type="transmembrane region" description="Helical" evidence="1">
    <location>
        <begin position="12"/>
        <end position="34"/>
    </location>
</feature>
<name>A0A3M9MH63_9MICO</name>
<dbReference type="AlphaFoldDB" id="A0A3M9MH63"/>
<dbReference type="EMBL" id="RJJQ01000002">
    <property type="protein sequence ID" value="RNI24900.1"/>
    <property type="molecule type" value="Genomic_DNA"/>
</dbReference>
<evidence type="ECO:0000256" key="1">
    <source>
        <dbReference type="SAM" id="Phobius"/>
    </source>
</evidence>
<dbReference type="PANTHER" id="PTHR35335">
    <property type="entry name" value="UPF0716 PROTEIN FXSA"/>
    <property type="match status" value="1"/>
</dbReference>
<keyword evidence="1" id="KW-1133">Transmembrane helix</keyword>
<sequence length="166" mass="17828">MSTVTRRAPFWARLLFAVALCLPIVEIVVIVLVWHVIGWWTLAALAACFLLGVVVIRRAWSGAAQELRASMSEGHAPGRAVADAPQALAGGVLLLIPGFVTSALGIILILPGMKSVARRLVELVLARRFGAATVQLTDYTATKADLRPDDPEVIEGEVVDDDSYDK</sequence>
<protein>
    <submittedName>
        <fullName evidence="2">FxsA family protein</fullName>
    </submittedName>
</protein>
<feature type="transmembrane region" description="Helical" evidence="1">
    <location>
        <begin position="87"/>
        <end position="110"/>
    </location>
</feature>
<reference evidence="2 3" key="1">
    <citation type="submission" date="2018-11" db="EMBL/GenBank/DDBJ databases">
        <title>Draft genome of Simplicispira Flexivirga sp. BO-16.</title>
        <authorList>
            <person name="Im W.T."/>
        </authorList>
    </citation>
    <scope>NUCLEOTIDE SEQUENCE [LARGE SCALE GENOMIC DNA]</scope>
    <source>
        <strain evidence="2 3">BO-16</strain>
    </source>
</reference>
<keyword evidence="1" id="KW-0812">Transmembrane</keyword>
<keyword evidence="3" id="KW-1185">Reference proteome</keyword>
<dbReference type="OrthoDB" id="9792788at2"/>
<organism evidence="2 3">
    <name type="scientific">Flexivirga caeni</name>
    <dbReference type="NCBI Taxonomy" id="2294115"/>
    <lineage>
        <taxon>Bacteria</taxon>
        <taxon>Bacillati</taxon>
        <taxon>Actinomycetota</taxon>
        <taxon>Actinomycetes</taxon>
        <taxon>Micrococcales</taxon>
        <taxon>Dermacoccaceae</taxon>
        <taxon>Flexivirga</taxon>
    </lineage>
</organism>